<keyword evidence="2" id="KW-1185">Reference proteome</keyword>
<evidence type="ECO:0000313" key="1">
    <source>
        <dbReference type="EMBL" id="KAG0418416.1"/>
    </source>
</evidence>
<accession>A0AC60PEJ0</accession>
<sequence>MTFGFFQDCLSFVGREQLGVLHCSLVRSMRAHFDGIVLIAGTIVYASVRNFIPLEVPFYDW</sequence>
<comment type="caution">
    <text evidence="1">The sequence shown here is derived from an EMBL/GenBank/DDBJ whole genome shotgun (WGS) entry which is preliminary data.</text>
</comment>
<protein>
    <submittedName>
        <fullName evidence="1">Uncharacterized protein</fullName>
    </submittedName>
</protein>
<reference evidence="1 2" key="1">
    <citation type="journal article" date="2020" name="Cell">
        <title>Large-Scale Comparative Analyses of Tick Genomes Elucidate Their Genetic Diversity and Vector Capacities.</title>
        <authorList>
            <consortium name="Tick Genome and Microbiome Consortium (TIGMIC)"/>
            <person name="Jia N."/>
            <person name="Wang J."/>
            <person name="Shi W."/>
            <person name="Du L."/>
            <person name="Sun Y."/>
            <person name="Zhan W."/>
            <person name="Jiang J.F."/>
            <person name="Wang Q."/>
            <person name="Zhang B."/>
            <person name="Ji P."/>
            <person name="Bell-Sakyi L."/>
            <person name="Cui X.M."/>
            <person name="Yuan T.T."/>
            <person name="Jiang B.G."/>
            <person name="Yang W.F."/>
            <person name="Lam T.T."/>
            <person name="Chang Q.C."/>
            <person name="Ding S.J."/>
            <person name="Wang X.J."/>
            <person name="Zhu J.G."/>
            <person name="Ruan X.D."/>
            <person name="Zhao L."/>
            <person name="Wei J.T."/>
            <person name="Ye R.Z."/>
            <person name="Que T.C."/>
            <person name="Du C.H."/>
            <person name="Zhou Y.H."/>
            <person name="Cheng J.X."/>
            <person name="Dai P.F."/>
            <person name="Guo W.B."/>
            <person name="Han X.H."/>
            <person name="Huang E.J."/>
            <person name="Li L.F."/>
            <person name="Wei W."/>
            <person name="Gao Y.C."/>
            <person name="Liu J.Z."/>
            <person name="Shao H.Z."/>
            <person name="Wang X."/>
            <person name="Wang C.C."/>
            <person name="Yang T.C."/>
            <person name="Huo Q.B."/>
            <person name="Li W."/>
            <person name="Chen H.Y."/>
            <person name="Chen S.E."/>
            <person name="Zhou L.G."/>
            <person name="Ni X.B."/>
            <person name="Tian J.H."/>
            <person name="Sheng Y."/>
            <person name="Liu T."/>
            <person name="Pan Y.S."/>
            <person name="Xia L.Y."/>
            <person name="Li J."/>
            <person name="Zhao F."/>
            <person name="Cao W.C."/>
        </authorList>
    </citation>
    <scope>NUCLEOTIDE SEQUENCE [LARGE SCALE GENOMIC DNA]</scope>
    <source>
        <strain evidence="1">Iper-2018</strain>
    </source>
</reference>
<name>A0AC60PEJ0_IXOPE</name>
<dbReference type="EMBL" id="JABSTQ010010738">
    <property type="protein sequence ID" value="KAG0418416.1"/>
    <property type="molecule type" value="Genomic_DNA"/>
</dbReference>
<gene>
    <name evidence="1" type="ORF">HPB47_004881</name>
</gene>
<evidence type="ECO:0000313" key="2">
    <source>
        <dbReference type="Proteomes" id="UP000805193"/>
    </source>
</evidence>
<organism evidence="1 2">
    <name type="scientific">Ixodes persulcatus</name>
    <name type="common">Taiga tick</name>
    <dbReference type="NCBI Taxonomy" id="34615"/>
    <lineage>
        <taxon>Eukaryota</taxon>
        <taxon>Metazoa</taxon>
        <taxon>Ecdysozoa</taxon>
        <taxon>Arthropoda</taxon>
        <taxon>Chelicerata</taxon>
        <taxon>Arachnida</taxon>
        <taxon>Acari</taxon>
        <taxon>Parasitiformes</taxon>
        <taxon>Ixodida</taxon>
        <taxon>Ixodoidea</taxon>
        <taxon>Ixodidae</taxon>
        <taxon>Ixodinae</taxon>
        <taxon>Ixodes</taxon>
    </lineage>
</organism>
<dbReference type="Proteomes" id="UP000805193">
    <property type="component" value="Unassembled WGS sequence"/>
</dbReference>
<proteinExistence type="predicted"/>